<dbReference type="EMBL" id="JBHLTM010000002">
    <property type="protein sequence ID" value="MFC0683035.1"/>
    <property type="molecule type" value="Genomic_DNA"/>
</dbReference>
<evidence type="ECO:0000313" key="2">
    <source>
        <dbReference type="Proteomes" id="UP001589858"/>
    </source>
</evidence>
<comment type="caution">
    <text evidence="1">The sequence shown here is derived from an EMBL/GenBank/DDBJ whole genome shotgun (WGS) entry which is preliminary data.</text>
</comment>
<dbReference type="Proteomes" id="UP001589858">
    <property type="component" value="Unassembled WGS sequence"/>
</dbReference>
<keyword evidence="2" id="KW-1185">Reference proteome</keyword>
<name>A0ABV6S1C4_9SPHN</name>
<organism evidence="1 2">
    <name type="scientific">Novosphingobium clariflavum</name>
    <dbReference type="NCBI Taxonomy" id="2029884"/>
    <lineage>
        <taxon>Bacteria</taxon>
        <taxon>Pseudomonadati</taxon>
        <taxon>Pseudomonadota</taxon>
        <taxon>Alphaproteobacteria</taxon>
        <taxon>Sphingomonadales</taxon>
        <taxon>Sphingomonadaceae</taxon>
        <taxon>Novosphingobium</taxon>
    </lineage>
</organism>
<dbReference type="RefSeq" id="WP_267222891.1">
    <property type="nucleotide sequence ID" value="NZ_JAPCWC010000018.1"/>
</dbReference>
<gene>
    <name evidence="1" type="ORF">ACFFF8_00340</name>
</gene>
<sequence>MALSEWDYLPDGSVQLLPLVDARVAKTPLHVLLRLQFAHLPEGSDQPEVQSLQLGATPAQAQQLVEAIQEAIRRIDDEVRGQA</sequence>
<evidence type="ECO:0000313" key="1">
    <source>
        <dbReference type="EMBL" id="MFC0683035.1"/>
    </source>
</evidence>
<reference evidence="1 2" key="1">
    <citation type="submission" date="2024-09" db="EMBL/GenBank/DDBJ databases">
        <authorList>
            <person name="Sun Q."/>
            <person name="Mori K."/>
        </authorList>
    </citation>
    <scope>NUCLEOTIDE SEQUENCE [LARGE SCALE GENOMIC DNA]</scope>
    <source>
        <strain evidence="1 2">CICC 11035S</strain>
    </source>
</reference>
<protein>
    <submittedName>
        <fullName evidence="1">Uncharacterized protein</fullName>
    </submittedName>
</protein>
<accession>A0ABV6S1C4</accession>
<proteinExistence type="predicted"/>